<dbReference type="EMBL" id="OX465085">
    <property type="protein sequence ID" value="CAI9301190.1"/>
    <property type="molecule type" value="Genomic_DNA"/>
</dbReference>
<evidence type="ECO:0000313" key="2">
    <source>
        <dbReference type="Proteomes" id="UP001177003"/>
    </source>
</evidence>
<gene>
    <name evidence="1" type="ORF">LSALG_LOCUS39762</name>
</gene>
<sequence>MFVTRAPARGLIFRSEEDERSGFEGCEEATFQQTDPETDDLYDFVIRRRRRFDKKGGVPENKFGDRQCFLTLLQNKWYDMNAALPPSPPHLTHFINHPKTSQLTIATDHYPVLSLFSRRTANFRFFQKKSDVLVLRITLLK</sequence>
<evidence type="ECO:0000313" key="1">
    <source>
        <dbReference type="EMBL" id="CAI9301190.1"/>
    </source>
</evidence>
<accession>A0AA35ZYD2</accession>
<reference evidence="1" key="1">
    <citation type="submission" date="2023-04" db="EMBL/GenBank/DDBJ databases">
        <authorList>
            <person name="Vijverberg K."/>
            <person name="Xiong W."/>
            <person name="Schranz E."/>
        </authorList>
    </citation>
    <scope>NUCLEOTIDE SEQUENCE</scope>
</reference>
<keyword evidence="2" id="KW-1185">Reference proteome</keyword>
<dbReference type="AlphaFoldDB" id="A0AA35ZYD2"/>
<organism evidence="1 2">
    <name type="scientific">Lactuca saligna</name>
    <name type="common">Willowleaf lettuce</name>
    <dbReference type="NCBI Taxonomy" id="75948"/>
    <lineage>
        <taxon>Eukaryota</taxon>
        <taxon>Viridiplantae</taxon>
        <taxon>Streptophyta</taxon>
        <taxon>Embryophyta</taxon>
        <taxon>Tracheophyta</taxon>
        <taxon>Spermatophyta</taxon>
        <taxon>Magnoliopsida</taxon>
        <taxon>eudicotyledons</taxon>
        <taxon>Gunneridae</taxon>
        <taxon>Pentapetalae</taxon>
        <taxon>asterids</taxon>
        <taxon>campanulids</taxon>
        <taxon>Asterales</taxon>
        <taxon>Asteraceae</taxon>
        <taxon>Cichorioideae</taxon>
        <taxon>Cichorieae</taxon>
        <taxon>Lactucinae</taxon>
        <taxon>Lactuca</taxon>
    </lineage>
</organism>
<name>A0AA35ZYD2_LACSI</name>
<proteinExistence type="predicted"/>
<protein>
    <submittedName>
        <fullName evidence="1">Uncharacterized protein</fullName>
    </submittedName>
</protein>
<dbReference type="Proteomes" id="UP001177003">
    <property type="component" value="Chromosome 9"/>
</dbReference>